<evidence type="ECO:0000256" key="1">
    <source>
        <dbReference type="SAM" id="SignalP"/>
    </source>
</evidence>
<organism evidence="3 4">
    <name type="scientific">Sunxiuqinia dokdonensis</name>
    <dbReference type="NCBI Taxonomy" id="1409788"/>
    <lineage>
        <taxon>Bacteria</taxon>
        <taxon>Pseudomonadati</taxon>
        <taxon>Bacteroidota</taxon>
        <taxon>Bacteroidia</taxon>
        <taxon>Marinilabiliales</taxon>
        <taxon>Prolixibacteraceae</taxon>
        <taxon>Sunxiuqinia</taxon>
    </lineage>
</organism>
<feature type="domain" description="SnoaL-like" evidence="2">
    <location>
        <begin position="181"/>
        <end position="289"/>
    </location>
</feature>
<evidence type="ECO:0000259" key="2">
    <source>
        <dbReference type="Pfam" id="PF12680"/>
    </source>
</evidence>
<feature type="chain" id="PRO_5005591652" description="SnoaL-like domain-containing protein" evidence="1">
    <location>
        <begin position="20"/>
        <end position="301"/>
    </location>
</feature>
<dbReference type="InterPro" id="IPR032710">
    <property type="entry name" value="NTF2-like_dom_sf"/>
</dbReference>
<gene>
    <name evidence="3" type="ORF">NC99_02570</name>
</gene>
<accession>A0A0L8VF98</accession>
<dbReference type="Proteomes" id="UP000036958">
    <property type="component" value="Unassembled WGS sequence"/>
</dbReference>
<dbReference type="STRING" id="1409788.NC99_02570"/>
<reference evidence="4" key="1">
    <citation type="submission" date="2015-07" db="EMBL/GenBank/DDBJ databases">
        <title>Genome sequencing of Sunxiuqinia dokdonensis strain SK.</title>
        <authorList>
            <person name="Ahn S."/>
            <person name="Kim B.-C."/>
        </authorList>
    </citation>
    <scope>NUCLEOTIDE SEQUENCE [LARGE SCALE GENOMIC DNA]</scope>
    <source>
        <strain evidence="4">SK</strain>
    </source>
</reference>
<dbReference type="SUPFAM" id="SSF54427">
    <property type="entry name" value="NTF2-like"/>
    <property type="match status" value="2"/>
</dbReference>
<keyword evidence="1" id="KW-0732">Signal</keyword>
<name>A0A0L8VF98_9BACT</name>
<dbReference type="Gene3D" id="3.10.450.50">
    <property type="match status" value="2"/>
</dbReference>
<dbReference type="AlphaFoldDB" id="A0A0L8VF98"/>
<sequence>MKKLTLTLVLFSLGLLAGAQEKNGTVFIDHPVLEKVNQLWNAFEQGNQTAFGGLLADSVWVITNGNRNLITREAAVSGLKWWAEEFENLKVEADTPAYADALEYDKGGLWVQDWLRMTGLHTKSGIRLNLPIHNLYSFNEDGKITSLHRYFDPQVFQEINTSQATQENGKVYINHPYIIQVRKLINAYCDEDVAGMTAFFTDDAVFYNTTMKFTDQHKLEEQKKEWQSVFDAVDHIEMEQVGYPDCIYYARNDDYVVYSWWIFKGVRGEEKLEFPLMMSHTFNDDGKIVNSMGYYSSNHYE</sequence>
<dbReference type="InterPro" id="IPR037401">
    <property type="entry name" value="SnoaL-like"/>
</dbReference>
<protein>
    <recommendedName>
        <fullName evidence="2">SnoaL-like domain-containing protein</fullName>
    </recommendedName>
</protein>
<comment type="caution">
    <text evidence="3">The sequence shown here is derived from an EMBL/GenBank/DDBJ whole genome shotgun (WGS) entry which is preliminary data.</text>
</comment>
<evidence type="ECO:0000313" key="3">
    <source>
        <dbReference type="EMBL" id="KOH46857.1"/>
    </source>
</evidence>
<dbReference type="RefSeq" id="WP_053178998.1">
    <property type="nucleotide sequence ID" value="NZ_LGIA01000014.1"/>
</dbReference>
<feature type="signal peptide" evidence="1">
    <location>
        <begin position="1"/>
        <end position="19"/>
    </location>
</feature>
<proteinExistence type="predicted"/>
<dbReference type="OrthoDB" id="793359at2"/>
<keyword evidence="4" id="KW-1185">Reference proteome</keyword>
<dbReference type="EMBL" id="LGIA01000014">
    <property type="protein sequence ID" value="KOH46857.1"/>
    <property type="molecule type" value="Genomic_DNA"/>
</dbReference>
<dbReference type="Pfam" id="PF12680">
    <property type="entry name" value="SnoaL_2"/>
    <property type="match status" value="1"/>
</dbReference>
<evidence type="ECO:0000313" key="4">
    <source>
        <dbReference type="Proteomes" id="UP000036958"/>
    </source>
</evidence>